<accession>A0A8H9L8H9</accession>
<evidence type="ECO:0000313" key="1">
    <source>
        <dbReference type="EMBL" id="GGM57591.1"/>
    </source>
</evidence>
<dbReference type="AlphaFoldDB" id="A0A8H9L8H9"/>
<dbReference type="EMBL" id="BMQG01000023">
    <property type="protein sequence ID" value="GGM57591.1"/>
    <property type="molecule type" value="Genomic_DNA"/>
</dbReference>
<reference evidence="2" key="1">
    <citation type="journal article" date="2019" name="Int. J. Syst. Evol. Microbiol.">
        <title>The Global Catalogue of Microorganisms (GCM) 10K type strain sequencing project: providing services to taxonomists for standard genome sequencing and annotation.</title>
        <authorList>
            <consortium name="The Broad Institute Genomics Platform"/>
            <consortium name="The Broad Institute Genome Sequencing Center for Infectious Disease"/>
            <person name="Wu L."/>
            <person name="Ma J."/>
        </authorList>
    </citation>
    <scope>NUCLEOTIDE SEQUENCE [LARGE SCALE GENOMIC DNA]</scope>
    <source>
        <strain evidence="2">JCM 31047</strain>
    </source>
</reference>
<protein>
    <submittedName>
        <fullName evidence="1">Uncharacterized protein</fullName>
    </submittedName>
</protein>
<sequence>MPALLSIFTMMRGPSFAMRCSFAEGPRGHGGFAWRDLLPATPGLPGEILTRAVAGSDTLVKARLLAGNIRIIGSPGAGVHCAQHTCRKNADATPVFRATARQ</sequence>
<dbReference type="Proteomes" id="UP000600547">
    <property type="component" value="Unassembled WGS sequence"/>
</dbReference>
<name>A0A8H9L8H9_9DEIO</name>
<organism evidence="1 2">
    <name type="scientific">Deinococcus arenae</name>
    <dbReference type="NCBI Taxonomy" id="1452751"/>
    <lineage>
        <taxon>Bacteria</taxon>
        <taxon>Thermotogati</taxon>
        <taxon>Deinococcota</taxon>
        <taxon>Deinococci</taxon>
        <taxon>Deinococcales</taxon>
        <taxon>Deinococcaceae</taxon>
        <taxon>Deinococcus</taxon>
    </lineage>
</organism>
<evidence type="ECO:0000313" key="2">
    <source>
        <dbReference type="Proteomes" id="UP000600547"/>
    </source>
</evidence>
<comment type="caution">
    <text evidence="1">The sequence shown here is derived from an EMBL/GenBank/DDBJ whole genome shotgun (WGS) entry which is preliminary data.</text>
</comment>
<gene>
    <name evidence="1" type="ORF">GCM10008956_36540</name>
</gene>
<keyword evidence="2" id="KW-1185">Reference proteome</keyword>
<proteinExistence type="predicted"/>